<dbReference type="InterPro" id="IPR029044">
    <property type="entry name" value="Nucleotide-diphossugar_trans"/>
</dbReference>
<reference evidence="1 2" key="1">
    <citation type="journal article" date="2016" name="Nat. Commun.">
        <title>Thousands of microbial genomes shed light on interconnected biogeochemical processes in an aquifer system.</title>
        <authorList>
            <person name="Anantharaman K."/>
            <person name="Brown C.T."/>
            <person name="Hug L.A."/>
            <person name="Sharon I."/>
            <person name="Castelle C.J."/>
            <person name="Probst A.J."/>
            <person name="Thomas B.C."/>
            <person name="Singh A."/>
            <person name="Wilkins M.J."/>
            <person name="Karaoz U."/>
            <person name="Brodie E.L."/>
            <person name="Williams K.H."/>
            <person name="Hubbard S.S."/>
            <person name="Banfield J.F."/>
        </authorList>
    </citation>
    <scope>NUCLEOTIDE SEQUENCE [LARGE SCALE GENOMIC DNA]</scope>
</reference>
<dbReference type="InterPro" id="IPR003329">
    <property type="entry name" value="Cytidylyl_trans"/>
</dbReference>
<name>A0A1F8FBP3_9BACT</name>
<gene>
    <name evidence="1" type="ORF">A3J46_05430</name>
</gene>
<sequence length="247" mass="28479">MIYSIIPARGNSRGVPKKNIKLLGGYPLIAFSITAAKMTKNIKRVIVSTESSEIAETAKKYGAEVPFFRPVELAGDKSTELEFQLHFINWFKQNEKHIPDLIVQLLPTTPLRNPKKISEAITMIKKASLGASLRSAHELAEPPQKMFQINKKEFFEGFFPDDPRPDYFNLPRQTFPKAYHPNGYVDIMRPKFILKNNRVHGSKILAFTTEHVTEIDRSEDFEYLEYQIKKSDNPVYGYLKSHFKKEK</sequence>
<dbReference type="Pfam" id="PF02348">
    <property type="entry name" value="CTP_transf_3"/>
    <property type="match status" value="1"/>
</dbReference>
<comment type="caution">
    <text evidence="1">The sequence shown here is derived from an EMBL/GenBank/DDBJ whole genome shotgun (WGS) entry which is preliminary data.</text>
</comment>
<dbReference type="PANTHER" id="PTHR21485">
    <property type="entry name" value="HAD SUPERFAMILY MEMBERS CMAS AND KDSC"/>
    <property type="match status" value="1"/>
</dbReference>
<organism evidence="1 2">
    <name type="scientific">Candidatus Yanofskybacteria bacterium RIFCSPHIGHO2_02_FULL_41_11</name>
    <dbReference type="NCBI Taxonomy" id="1802675"/>
    <lineage>
        <taxon>Bacteria</taxon>
        <taxon>Candidatus Yanofskyibacteriota</taxon>
    </lineage>
</organism>
<dbReference type="EMBL" id="MGJP01000003">
    <property type="protein sequence ID" value="OGN10621.1"/>
    <property type="molecule type" value="Genomic_DNA"/>
</dbReference>
<dbReference type="InterPro" id="IPR050793">
    <property type="entry name" value="CMP-NeuNAc_synthase"/>
</dbReference>
<dbReference type="PANTHER" id="PTHR21485:SF6">
    <property type="entry name" value="N-ACYLNEURAMINATE CYTIDYLYLTRANSFERASE-RELATED"/>
    <property type="match status" value="1"/>
</dbReference>
<dbReference type="SUPFAM" id="SSF53448">
    <property type="entry name" value="Nucleotide-diphospho-sugar transferases"/>
    <property type="match status" value="1"/>
</dbReference>
<protein>
    <recommendedName>
        <fullName evidence="3">Cytidylyltransferase</fullName>
    </recommendedName>
</protein>
<proteinExistence type="predicted"/>
<dbReference type="Proteomes" id="UP000177167">
    <property type="component" value="Unassembled WGS sequence"/>
</dbReference>
<evidence type="ECO:0008006" key="3">
    <source>
        <dbReference type="Google" id="ProtNLM"/>
    </source>
</evidence>
<accession>A0A1F8FBP3</accession>
<dbReference type="AlphaFoldDB" id="A0A1F8FBP3"/>
<evidence type="ECO:0000313" key="1">
    <source>
        <dbReference type="EMBL" id="OGN10621.1"/>
    </source>
</evidence>
<dbReference type="Gene3D" id="3.90.550.10">
    <property type="entry name" value="Spore Coat Polysaccharide Biosynthesis Protein SpsA, Chain A"/>
    <property type="match status" value="1"/>
</dbReference>
<dbReference type="CDD" id="cd02513">
    <property type="entry name" value="CMP-NeuAc_Synthase"/>
    <property type="match status" value="1"/>
</dbReference>
<evidence type="ECO:0000313" key="2">
    <source>
        <dbReference type="Proteomes" id="UP000177167"/>
    </source>
</evidence>
<dbReference type="GO" id="GO:0008781">
    <property type="term" value="F:N-acylneuraminate cytidylyltransferase activity"/>
    <property type="evidence" value="ECO:0007669"/>
    <property type="project" value="TreeGrafter"/>
</dbReference>